<keyword evidence="1" id="KW-0963">Cytoplasm</keyword>
<dbReference type="InterPro" id="IPR006847">
    <property type="entry name" value="IF2_N"/>
</dbReference>
<name>A0AAU3HZ79_9ACTN</name>
<dbReference type="GO" id="GO:0004674">
    <property type="term" value="F:protein serine/threonine kinase activity"/>
    <property type="evidence" value="ECO:0007669"/>
    <property type="project" value="TreeGrafter"/>
</dbReference>
<organism evidence="9">
    <name type="scientific">Streptomyces sp. NBC_01393</name>
    <dbReference type="NCBI Taxonomy" id="2903851"/>
    <lineage>
        <taxon>Bacteria</taxon>
        <taxon>Bacillati</taxon>
        <taxon>Actinomycetota</taxon>
        <taxon>Actinomycetes</taxon>
        <taxon>Kitasatosporales</taxon>
        <taxon>Streptomycetaceae</taxon>
        <taxon>Streptomyces</taxon>
    </lineage>
</organism>
<accession>A0AAU3HZ79</accession>
<evidence type="ECO:0000256" key="1">
    <source>
        <dbReference type="ARBA" id="ARBA00022490"/>
    </source>
</evidence>
<dbReference type="PROSITE" id="PS00108">
    <property type="entry name" value="PROTEIN_KINASE_ST"/>
    <property type="match status" value="1"/>
</dbReference>
<dbReference type="CDD" id="cd14014">
    <property type="entry name" value="STKc_PknB_like"/>
    <property type="match status" value="1"/>
</dbReference>
<gene>
    <name evidence="9" type="ORF">OG699_16465</name>
</gene>
<dbReference type="InterPro" id="IPR017441">
    <property type="entry name" value="Protein_kinase_ATP_BS"/>
</dbReference>
<keyword evidence="2" id="KW-0808">Transferase</keyword>
<evidence type="ECO:0000256" key="7">
    <source>
        <dbReference type="SAM" id="MobiDB-lite"/>
    </source>
</evidence>
<dbReference type="InterPro" id="IPR008271">
    <property type="entry name" value="Ser/Thr_kinase_AS"/>
</dbReference>
<dbReference type="AlphaFoldDB" id="A0AAU3HZ79"/>
<sequence>MAKVRVYELAKEFGVESKVVMAKLQELGEFVRSASSTIEAPVVRKLTDALQNEYGSWLPVEVLAQQLQLPVSSLLNELALTEEAPHRATDRLSPSLEKRLRQRFDSTKPSVTPLQGAAPTSNSADASPGRRPLLSPWPYDSAEAPTPQPPRALPPVAVPPPPPEPSAWDPTARWKPLRRFDPRDVGPYTILRRIGSGAMGRVFLGQSLAGRRVAVKVIKEELADDREFRRRFEREVAAARGINGFYAPPVVDADTKAEIPWLATAYLSAPSLQELVDACGPLPLAALRWIAAQMIEALQSIHASGIIHRDLKPSNVLVGTDGLRVIDFGLAQAAVTASKLTVANTSLGTPAYMPPEQAEDPRKVTPASDVYALGAVLLFAATRHTPYPGSDPVHTMLRVLSMEPDLQGLPAELVDVVAECLRRNPEQRPGLGELLTRISRDMKPGSDGLYRVSELLPKEAFDFLHMQDV</sequence>
<feature type="binding site" evidence="6">
    <location>
        <position position="216"/>
    </location>
    <ligand>
        <name>ATP</name>
        <dbReference type="ChEBI" id="CHEBI:30616"/>
    </ligand>
</feature>
<dbReference type="SUPFAM" id="SSF56112">
    <property type="entry name" value="Protein kinase-like (PK-like)"/>
    <property type="match status" value="1"/>
</dbReference>
<dbReference type="Gene3D" id="1.10.10.2480">
    <property type="match status" value="1"/>
</dbReference>
<keyword evidence="9" id="KW-0396">Initiation factor</keyword>
<keyword evidence="3 6" id="KW-0547">Nucleotide-binding</keyword>
<keyword evidence="9" id="KW-0648">Protein biosynthesis</keyword>
<evidence type="ECO:0000259" key="8">
    <source>
        <dbReference type="PROSITE" id="PS50011"/>
    </source>
</evidence>
<keyword evidence="5 6" id="KW-0067">ATP-binding</keyword>
<dbReference type="InterPro" id="IPR000719">
    <property type="entry name" value="Prot_kinase_dom"/>
</dbReference>
<dbReference type="PANTHER" id="PTHR43289">
    <property type="entry name" value="MITOGEN-ACTIVATED PROTEIN KINASE KINASE KINASE 20-RELATED"/>
    <property type="match status" value="1"/>
</dbReference>
<evidence type="ECO:0000256" key="3">
    <source>
        <dbReference type="ARBA" id="ARBA00022741"/>
    </source>
</evidence>
<dbReference type="Pfam" id="PF00069">
    <property type="entry name" value="Pkinase"/>
    <property type="match status" value="1"/>
</dbReference>
<evidence type="ECO:0000256" key="6">
    <source>
        <dbReference type="PROSITE-ProRule" id="PRU10141"/>
    </source>
</evidence>
<dbReference type="FunFam" id="1.10.10.2480:FF:000003">
    <property type="entry name" value="Translation initiation factor IF-2"/>
    <property type="match status" value="1"/>
</dbReference>
<dbReference type="PANTHER" id="PTHR43289:SF34">
    <property type="entry name" value="SERINE_THREONINE-PROTEIN KINASE YBDM-RELATED"/>
    <property type="match status" value="1"/>
</dbReference>
<dbReference type="PROSITE" id="PS00107">
    <property type="entry name" value="PROTEIN_KINASE_ATP"/>
    <property type="match status" value="1"/>
</dbReference>
<dbReference type="Pfam" id="PF04760">
    <property type="entry name" value="IF2_N"/>
    <property type="match status" value="1"/>
</dbReference>
<dbReference type="Gene3D" id="1.10.510.10">
    <property type="entry name" value="Transferase(Phosphotransferase) domain 1"/>
    <property type="match status" value="1"/>
</dbReference>
<dbReference type="PROSITE" id="PS50011">
    <property type="entry name" value="PROTEIN_KINASE_DOM"/>
    <property type="match status" value="1"/>
</dbReference>
<feature type="region of interest" description="Disordered" evidence="7">
    <location>
        <begin position="102"/>
        <end position="172"/>
    </location>
</feature>
<feature type="compositionally biased region" description="Pro residues" evidence="7">
    <location>
        <begin position="146"/>
        <end position="165"/>
    </location>
</feature>
<evidence type="ECO:0000256" key="2">
    <source>
        <dbReference type="ARBA" id="ARBA00022679"/>
    </source>
</evidence>
<evidence type="ECO:0000256" key="4">
    <source>
        <dbReference type="ARBA" id="ARBA00022777"/>
    </source>
</evidence>
<dbReference type="GO" id="GO:0003743">
    <property type="term" value="F:translation initiation factor activity"/>
    <property type="evidence" value="ECO:0007669"/>
    <property type="project" value="UniProtKB-KW"/>
</dbReference>
<dbReference type="InterPro" id="IPR011009">
    <property type="entry name" value="Kinase-like_dom_sf"/>
</dbReference>
<dbReference type="Gene3D" id="3.30.200.20">
    <property type="entry name" value="Phosphorylase Kinase, domain 1"/>
    <property type="match status" value="1"/>
</dbReference>
<feature type="domain" description="Protein kinase" evidence="8">
    <location>
        <begin position="188"/>
        <end position="442"/>
    </location>
</feature>
<evidence type="ECO:0000256" key="5">
    <source>
        <dbReference type="ARBA" id="ARBA00022840"/>
    </source>
</evidence>
<protein>
    <submittedName>
        <fullName evidence="9">Translation initiation factor IF-2 N-terminal domain-containing protein</fullName>
    </submittedName>
</protein>
<reference evidence="9" key="1">
    <citation type="submission" date="2022-10" db="EMBL/GenBank/DDBJ databases">
        <title>The complete genomes of actinobacterial strains from the NBC collection.</title>
        <authorList>
            <person name="Joergensen T.S."/>
            <person name="Alvarez Arevalo M."/>
            <person name="Sterndorff E.B."/>
            <person name="Faurdal D."/>
            <person name="Vuksanovic O."/>
            <person name="Mourched A.-S."/>
            <person name="Charusanti P."/>
            <person name="Shaw S."/>
            <person name="Blin K."/>
            <person name="Weber T."/>
        </authorList>
    </citation>
    <scope>NUCLEOTIDE SEQUENCE</scope>
    <source>
        <strain evidence="9">NBC_01393</strain>
    </source>
</reference>
<keyword evidence="4" id="KW-0418">Kinase</keyword>
<feature type="compositionally biased region" description="Polar residues" evidence="7">
    <location>
        <begin position="107"/>
        <end position="125"/>
    </location>
</feature>
<dbReference type="EMBL" id="CP109546">
    <property type="protein sequence ID" value="WTZ09446.1"/>
    <property type="molecule type" value="Genomic_DNA"/>
</dbReference>
<dbReference type="GO" id="GO:0005524">
    <property type="term" value="F:ATP binding"/>
    <property type="evidence" value="ECO:0007669"/>
    <property type="project" value="UniProtKB-UniRule"/>
</dbReference>
<dbReference type="SMART" id="SM00220">
    <property type="entry name" value="S_TKc"/>
    <property type="match status" value="1"/>
</dbReference>
<proteinExistence type="predicted"/>
<evidence type="ECO:0000313" key="9">
    <source>
        <dbReference type="EMBL" id="WTZ09446.1"/>
    </source>
</evidence>